<name>A0A1G8YCP1_9RHOB</name>
<evidence type="ECO:0000256" key="7">
    <source>
        <dbReference type="RuleBase" id="RU363032"/>
    </source>
</evidence>
<proteinExistence type="inferred from homology"/>
<evidence type="ECO:0000313" key="10">
    <source>
        <dbReference type="Proteomes" id="UP000199328"/>
    </source>
</evidence>
<dbReference type="CDD" id="cd06261">
    <property type="entry name" value="TM_PBP2"/>
    <property type="match status" value="1"/>
</dbReference>
<dbReference type="OrthoDB" id="8557224at2"/>
<dbReference type="NCBIfam" id="TIGR01097">
    <property type="entry name" value="PhnE"/>
    <property type="match status" value="1"/>
</dbReference>
<keyword evidence="5 7" id="KW-1133">Transmembrane helix</keyword>
<sequence>MTEITHHSQVWSHRTPRTRLFMWVGWLALVALFVWCWQVMTRDTIWFFVADAPRQAADIASRMVPPRWSYLGELWRPLWDTINIATLGTIGGVVMAVPVAFLAARNTTPSARFLRPLALFVIVASRSINSLIWALLLVAIIGPGLLAGIVAIALRSIGFVGKLLYEAIEETDQSQIEAIEATGASPAQVLNYGIVPQIMPAFWGITVFRWDINIRESTILGLVGAGGIGLKLQASLNVLAWSQVTVILLLILATVVVSEWVSARMRHAII</sequence>
<evidence type="ECO:0000256" key="6">
    <source>
        <dbReference type="ARBA" id="ARBA00023136"/>
    </source>
</evidence>
<dbReference type="InterPro" id="IPR005769">
    <property type="entry name" value="PhnE/PtxC"/>
</dbReference>
<organism evidence="9 10">
    <name type="scientific">Meinhardsimonia xiamenensis</name>
    <dbReference type="NCBI Taxonomy" id="990712"/>
    <lineage>
        <taxon>Bacteria</taxon>
        <taxon>Pseudomonadati</taxon>
        <taxon>Pseudomonadota</taxon>
        <taxon>Alphaproteobacteria</taxon>
        <taxon>Rhodobacterales</taxon>
        <taxon>Paracoccaceae</taxon>
        <taxon>Meinhardsimonia</taxon>
    </lineage>
</organism>
<comment type="similarity">
    <text evidence="7">Belongs to the binding-protein-dependent transport system permease family.</text>
</comment>
<evidence type="ECO:0000256" key="2">
    <source>
        <dbReference type="ARBA" id="ARBA00022448"/>
    </source>
</evidence>
<dbReference type="GO" id="GO:0015416">
    <property type="term" value="F:ABC-type phosphonate transporter activity"/>
    <property type="evidence" value="ECO:0007669"/>
    <property type="project" value="InterPro"/>
</dbReference>
<dbReference type="EMBL" id="FNFV01000001">
    <property type="protein sequence ID" value="SDK00194.1"/>
    <property type="molecule type" value="Genomic_DNA"/>
</dbReference>
<evidence type="ECO:0000256" key="4">
    <source>
        <dbReference type="ARBA" id="ARBA00022692"/>
    </source>
</evidence>
<reference evidence="10" key="1">
    <citation type="submission" date="2016-10" db="EMBL/GenBank/DDBJ databases">
        <authorList>
            <person name="Varghese N."/>
            <person name="Submissions S."/>
        </authorList>
    </citation>
    <scope>NUCLEOTIDE SEQUENCE [LARGE SCALE GENOMIC DNA]</scope>
    <source>
        <strain evidence="10">CGMCC 1.10789</strain>
    </source>
</reference>
<gene>
    <name evidence="9" type="ORF">SAMN05216257_101261</name>
</gene>
<keyword evidence="6 7" id="KW-0472">Membrane</keyword>
<dbReference type="SUPFAM" id="SSF161098">
    <property type="entry name" value="MetI-like"/>
    <property type="match status" value="1"/>
</dbReference>
<feature type="transmembrane region" description="Helical" evidence="7">
    <location>
        <begin position="20"/>
        <end position="40"/>
    </location>
</feature>
<dbReference type="InterPro" id="IPR000515">
    <property type="entry name" value="MetI-like"/>
</dbReference>
<evidence type="ECO:0000256" key="3">
    <source>
        <dbReference type="ARBA" id="ARBA00022475"/>
    </source>
</evidence>
<dbReference type="GO" id="GO:0005886">
    <property type="term" value="C:plasma membrane"/>
    <property type="evidence" value="ECO:0007669"/>
    <property type="project" value="UniProtKB-SubCell"/>
</dbReference>
<keyword evidence="4 7" id="KW-0812">Transmembrane</keyword>
<comment type="subcellular location">
    <subcellularLocation>
        <location evidence="1 7">Cell membrane</location>
        <topology evidence="1 7">Multi-pass membrane protein</topology>
    </subcellularLocation>
</comment>
<keyword evidence="3" id="KW-1003">Cell membrane</keyword>
<dbReference type="PROSITE" id="PS50928">
    <property type="entry name" value="ABC_TM1"/>
    <property type="match status" value="1"/>
</dbReference>
<accession>A0A1G8YCP1</accession>
<dbReference type="Gene3D" id="1.10.3720.10">
    <property type="entry name" value="MetI-like"/>
    <property type="match status" value="1"/>
</dbReference>
<dbReference type="InterPro" id="IPR035906">
    <property type="entry name" value="MetI-like_sf"/>
</dbReference>
<dbReference type="STRING" id="990712.SAMN05216257_101261"/>
<keyword evidence="2 7" id="KW-0813">Transport</keyword>
<feature type="transmembrane region" description="Helical" evidence="7">
    <location>
        <begin position="240"/>
        <end position="261"/>
    </location>
</feature>
<dbReference type="Proteomes" id="UP000199328">
    <property type="component" value="Unassembled WGS sequence"/>
</dbReference>
<dbReference type="PANTHER" id="PTHR30043">
    <property type="entry name" value="PHOSPHONATES TRANSPORT SYSTEM PERMEASE PROTEIN"/>
    <property type="match status" value="1"/>
</dbReference>
<protein>
    <submittedName>
        <fullName evidence="9">Phosphonate transport system permease protein</fullName>
    </submittedName>
</protein>
<evidence type="ECO:0000256" key="1">
    <source>
        <dbReference type="ARBA" id="ARBA00004651"/>
    </source>
</evidence>
<evidence type="ECO:0000313" key="9">
    <source>
        <dbReference type="EMBL" id="SDK00194.1"/>
    </source>
</evidence>
<dbReference type="Pfam" id="PF00528">
    <property type="entry name" value="BPD_transp_1"/>
    <property type="match status" value="1"/>
</dbReference>
<dbReference type="AlphaFoldDB" id="A0A1G8YCP1"/>
<evidence type="ECO:0000256" key="5">
    <source>
        <dbReference type="ARBA" id="ARBA00022989"/>
    </source>
</evidence>
<dbReference type="RefSeq" id="WP_092497398.1">
    <property type="nucleotide sequence ID" value="NZ_FNFV01000001.1"/>
</dbReference>
<dbReference type="PANTHER" id="PTHR30043:SF1">
    <property type="entry name" value="ABC TRANSPORT SYSTEM PERMEASE PROTEIN P69"/>
    <property type="match status" value="1"/>
</dbReference>
<feature type="domain" description="ABC transmembrane type-1" evidence="8">
    <location>
        <begin position="78"/>
        <end position="262"/>
    </location>
</feature>
<feature type="transmembrane region" description="Helical" evidence="7">
    <location>
        <begin position="82"/>
        <end position="104"/>
    </location>
</feature>
<evidence type="ECO:0000259" key="8">
    <source>
        <dbReference type="PROSITE" id="PS50928"/>
    </source>
</evidence>
<keyword evidence="10" id="KW-1185">Reference proteome</keyword>